<dbReference type="Pfam" id="PF05920">
    <property type="entry name" value="Homeobox_KN"/>
    <property type="match status" value="2"/>
</dbReference>
<evidence type="ECO:0000256" key="1">
    <source>
        <dbReference type="ARBA" id="ARBA00023125"/>
    </source>
</evidence>
<evidence type="ECO:0000256" key="4">
    <source>
        <dbReference type="PROSITE-ProRule" id="PRU00108"/>
    </source>
</evidence>
<feature type="domain" description="Homeobox" evidence="6">
    <location>
        <begin position="417"/>
        <end position="480"/>
    </location>
</feature>
<evidence type="ECO:0000259" key="6">
    <source>
        <dbReference type="PROSITE" id="PS50071"/>
    </source>
</evidence>
<dbReference type="HOGENOM" id="CLU_469506_0_0_1"/>
<feature type="region of interest" description="Disordered" evidence="5">
    <location>
        <begin position="308"/>
        <end position="328"/>
    </location>
</feature>
<feature type="DNA-binding region" description="Homeobox" evidence="4">
    <location>
        <begin position="419"/>
        <end position="481"/>
    </location>
</feature>
<reference evidence="7" key="1">
    <citation type="journal article" date="2012" name="Nature">
        <title>The oyster genome reveals stress adaptation and complexity of shell formation.</title>
        <authorList>
            <person name="Zhang G."/>
            <person name="Fang X."/>
            <person name="Guo X."/>
            <person name="Li L."/>
            <person name="Luo R."/>
            <person name="Xu F."/>
            <person name="Yang P."/>
            <person name="Zhang L."/>
            <person name="Wang X."/>
            <person name="Qi H."/>
            <person name="Xiong Z."/>
            <person name="Que H."/>
            <person name="Xie Y."/>
            <person name="Holland P.W."/>
            <person name="Paps J."/>
            <person name="Zhu Y."/>
            <person name="Wu F."/>
            <person name="Chen Y."/>
            <person name="Wang J."/>
            <person name="Peng C."/>
            <person name="Meng J."/>
            <person name="Yang L."/>
            <person name="Liu J."/>
            <person name="Wen B."/>
            <person name="Zhang N."/>
            <person name="Huang Z."/>
            <person name="Zhu Q."/>
            <person name="Feng Y."/>
            <person name="Mount A."/>
            <person name="Hedgecock D."/>
            <person name="Xu Z."/>
            <person name="Liu Y."/>
            <person name="Domazet-Loso T."/>
            <person name="Du Y."/>
            <person name="Sun X."/>
            <person name="Zhang S."/>
            <person name="Liu B."/>
            <person name="Cheng P."/>
            <person name="Jiang X."/>
            <person name="Li J."/>
            <person name="Fan D."/>
            <person name="Wang W."/>
            <person name="Fu W."/>
            <person name="Wang T."/>
            <person name="Wang B."/>
            <person name="Zhang J."/>
            <person name="Peng Z."/>
            <person name="Li Y."/>
            <person name="Li N."/>
            <person name="Wang J."/>
            <person name="Chen M."/>
            <person name="He Y."/>
            <person name="Tan F."/>
            <person name="Song X."/>
            <person name="Zheng Q."/>
            <person name="Huang R."/>
            <person name="Yang H."/>
            <person name="Du X."/>
            <person name="Chen L."/>
            <person name="Yang M."/>
            <person name="Gaffney P.M."/>
            <person name="Wang S."/>
            <person name="Luo L."/>
            <person name="She Z."/>
            <person name="Ming Y."/>
            <person name="Huang W."/>
            <person name="Zhang S."/>
            <person name="Huang B."/>
            <person name="Zhang Y."/>
            <person name="Qu T."/>
            <person name="Ni P."/>
            <person name="Miao G."/>
            <person name="Wang J."/>
            <person name="Wang Q."/>
            <person name="Steinberg C.E."/>
            <person name="Wang H."/>
            <person name="Li N."/>
            <person name="Qian L."/>
            <person name="Zhang G."/>
            <person name="Li Y."/>
            <person name="Yang H."/>
            <person name="Liu X."/>
            <person name="Wang J."/>
            <person name="Yin Y."/>
            <person name="Wang J."/>
        </authorList>
    </citation>
    <scope>NUCLEOTIDE SEQUENCE [LARGE SCALE GENOMIC DNA]</scope>
    <source>
        <strain evidence="7">05x7-T-G4-1.051#20</strain>
    </source>
</reference>
<dbReference type="InParanoid" id="K1R7U8"/>
<dbReference type="CDD" id="cd00086">
    <property type="entry name" value="homeodomain"/>
    <property type="match status" value="2"/>
</dbReference>
<evidence type="ECO:0000256" key="3">
    <source>
        <dbReference type="ARBA" id="ARBA00023242"/>
    </source>
</evidence>
<dbReference type="PROSITE" id="PS50071">
    <property type="entry name" value="HOMEOBOX_2"/>
    <property type="match status" value="2"/>
</dbReference>
<comment type="subcellular location">
    <subcellularLocation>
        <location evidence="4">Nucleus</location>
    </subcellularLocation>
</comment>
<name>K1R7U8_MAGGI</name>
<dbReference type="GO" id="GO:0006355">
    <property type="term" value="P:regulation of DNA-templated transcription"/>
    <property type="evidence" value="ECO:0007669"/>
    <property type="project" value="InterPro"/>
</dbReference>
<feature type="domain" description="Homeobox" evidence="6">
    <location>
        <begin position="505"/>
        <end position="568"/>
    </location>
</feature>
<dbReference type="SUPFAM" id="SSF46689">
    <property type="entry name" value="Homeodomain-like"/>
    <property type="match status" value="2"/>
</dbReference>
<dbReference type="InterPro" id="IPR001356">
    <property type="entry name" value="HD"/>
</dbReference>
<dbReference type="EMBL" id="JH818749">
    <property type="protein sequence ID" value="EKC39699.1"/>
    <property type="molecule type" value="Genomic_DNA"/>
</dbReference>
<evidence type="ECO:0000256" key="5">
    <source>
        <dbReference type="SAM" id="MobiDB-lite"/>
    </source>
</evidence>
<dbReference type="GO" id="GO:0003677">
    <property type="term" value="F:DNA binding"/>
    <property type="evidence" value="ECO:0007669"/>
    <property type="project" value="UniProtKB-UniRule"/>
</dbReference>
<evidence type="ECO:0000256" key="2">
    <source>
        <dbReference type="ARBA" id="ARBA00023155"/>
    </source>
</evidence>
<dbReference type="AlphaFoldDB" id="K1R7U8"/>
<keyword evidence="1 4" id="KW-0238">DNA-binding</keyword>
<proteinExistence type="predicted"/>
<dbReference type="InterPro" id="IPR050224">
    <property type="entry name" value="TALE_homeobox"/>
</dbReference>
<feature type="DNA-binding region" description="Homeobox" evidence="4">
    <location>
        <begin position="507"/>
        <end position="569"/>
    </location>
</feature>
<evidence type="ECO:0000313" key="7">
    <source>
        <dbReference type="EMBL" id="EKC39699.1"/>
    </source>
</evidence>
<feature type="region of interest" description="Disordered" evidence="5">
    <location>
        <begin position="1"/>
        <end position="22"/>
    </location>
</feature>
<protein>
    <submittedName>
        <fullName evidence="7">Pre-B-cell leukemia transcription factor 4</fullName>
    </submittedName>
</protein>
<dbReference type="PANTHER" id="PTHR11850">
    <property type="entry name" value="HOMEOBOX PROTEIN TRANSCRIPTION FACTORS"/>
    <property type="match status" value="1"/>
</dbReference>
<dbReference type="SMART" id="SM00389">
    <property type="entry name" value="HOX"/>
    <property type="match status" value="2"/>
</dbReference>
<accession>K1R7U8</accession>
<organism evidence="7">
    <name type="scientific">Magallana gigas</name>
    <name type="common">Pacific oyster</name>
    <name type="synonym">Crassostrea gigas</name>
    <dbReference type="NCBI Taxonomy" id="29159"/>
    <lineage>
        <taxon>Eukaryota</taxon>
        <taxon>Metazoa</taxon>
        <taxon>Spiralia</taxon>
        <taxon>Lophotrochozoa</taxon>
        <taxon>Mollusca</taxon>
        <taxon>Bivalvia</taxon>
        <taxon>Autobranchia</taxon>
        <taxon>Pteriomorphia</taxon>
        <taxon>Ostreida</taxon>
        <taxon>Ostreoidea</taxon>
        <taxon>Ostreidae</taxon>
        <taxon>Magallana</taxon>
    </lineage>
</organism>
<dbReference type="InterPro" id="IPR009057">
    <property type="entry name" value="Homeodomain-like_sf"/>
</dbReference>
<feature type="compositionally biased region" description="Low complexity" evidence="5">
    <location>
        <begin position="10"/>
        <end position="21"/>
    </location>
</feature>
<sequence length="616" mass="69786">MFSSPPPPTVTGTVLKPGPTTQRPGNLEIFSPPAITPALSPFTSPVLPVPLSPFILSPPIMAPSTATTHQDAYLKRLQRNPMFKDLQNLLAQECLHMQVPTNLIDSSLNNSAIKSEPCQLFPRHMKLQEKFLALRAVESLRSDGLNLESAYSGEVGQIEVSRYQALCAAGISNQHRRVVNHHHDQRRLNLINQYETMLQQVLNTKELEKNTEPVSSPVENKPLLTSDRGVIKMAFPHKTTVQVARQLAFSSNSDLCAKRPNSPDSVCEVASSPECLEVDFSQENLSEEETDSSMCRTQTVLGDSGICEDDASSYSSDGGESHSETTSCHQNVTPCVKNLPVSTSNSVLQPFDTNRHTELLNRGNVFKRNTDFQSDGYKRETVKSDIRDNSISADRPPNKRKRDLELSDENYLKKQIVTSTNRGKKITAESTFILSKWYNEHIRYPYPSDLEVEQLAEQTELSPQQIKKWMANKRVRNYNTLSITGNQHPIKFKFKGQRYAENGQDAKSSNYKQLHPQARRVLGEWYDVHMNNPYPSDEEKSQLAERAGITEQQVKSWFANKRSRANNTKKQVPNYFIKKFPEYTRHVQMVSLTRELARKSRKTDSIDSIIQCAYRN</sequence>
<keyword evidence="2 4" id="KW-0371">Homeobox</keyword>
<dbReference type="Gene3D" id="1.10.10.60">
    <property type="entry name" value="Homeodomain-like"/>
    <property type="match status" value="2"/>
</dbReference>
<keyword evidence="3 4" id="KW-0539">Nucleus</keyword>
<gene>
    <name evidence="7" type="ORF">CGI_10021576</name>
</gene>
<dbReference type="InterPro" id="IPR008422">
    <property type="entry name" value="KN_HD"/>
</dbReference>
<dbReference type="GO" id="GO:0005634">
    <property type="term" value="C:nucleus"/>
    <property type="evidence" value="ECO:0007669"/>
    <property type="project" value="UniProtKB-SubCell"/>
</dbReference>